<dbReference type="EMBL" id="FRAW01000031">
    <property type="protein sequence ID" value="SHL05411.1"/>
    <property type="molecule type" value="Genomic_DNA"/>
</dbReference>
<comment type="similarity">
    <text evidence="2 6">Belongs to the universal ribosomal protein uL10 family.</text>
</comment>
<dbReference type="InterPro" id="IPR043141">
    <property type="entry name" value="Ribosomal_uL10-like_sf"/>
</dbReference>
<dbReference type="GO" id="GO:1990904">
    <property type="term" value="C:ribonucleoprotein complex"/>
    <property type="evidence" value="ECO:0007669"/>
    <property type="project" value="UniProtKB-KW"/>
</dbReference>
<comment type="function">
    <text evidence="1 6">Forms part of the ribosomal stalk, playing a central role in the interaction of the ribosome with GTP-bound translation factors.</text>
</comment>
<gene>
    <name evidence="6" type="primary">rplJ</name>
    <name evidence="7" type="ORF">SAMN05720469_13126</name>
</gene>
<dbReference type="InterPro" id="IPR047865">
    <property type="entry name" value="Ribosomal_uL10_bac_type"/>
</dbReference>
<keyword evidence="6" id="KW-0699">rRNA-binding</keyword>
<dbReference type="RefSeq" id="WP_073305716.1">
    <property type="nucleotide sequence ID" value="NZ_FRAW01000031.1"/>
</dbReference>
<evidence type="ECO:0000256" key="1">
    <source>
        <dbReference type="ARBA" id="ARBA00002633"/>
    </source>
</evidence>
<reference evidence="8" key="1">
    <citation type="submission" date="2016-11" db="EMBL/GenBank/DDBJ databases">
        <authorList>
            <person name="Varghese N."/>
            <person name="Submissions S."/>
        </authorList>
    </citation>
    <scope>NUCLEOTIDE SEQUENCE [LARGE SCALE GENOMIC DNA]</scope>
    <source>
        <strain evidence="8">UWOS</strain>
    </source>
</reference>
<keyword evidence="8" id="KW-1185">Reference proteome</keyword>
<proteinExistence type="inferred from homology"/>
<organism evidence="7 8">
    <name type="scientific">Fibrobacter intestinalis</name>
    <dbReference type="NCBI Taxonomy" id="28122"/>
    <lineage>
        <taxon>Bacteria</taxon>
        <taxon>Pseudomonadati</taxon>
        <taxon>Fibrobacterota</taxon>
        <taxon>Fibrobacteria</taxon>
        <taxon>Fibrobacterales</taxon>
        <taxon>Fibrobacteraceae</taxon>
        <taxon>Fibrobacter</taxon>
    </lineage>
</organism>
<dbReference type="CDD" id="cd05797">
    <property type="entry name" value="Ribosomal_L10"/>
    <property type="match status" value="1"/>
</dbReference>
<evidence type="ECO:0000256" key="5">
    <source>
        <dbReference type="ARBA" id="ARBA00035202"/>
    </source>
</evidence>
<comment type="subunit">
    <text evidence="6">Part of the ribosomal stalk of the 50S ribosomal subunit. The N-terminus interacts with L11 and the large rRNA to form the base of the stalk. The C-terminus forms an elongated spine to which L12 dimers bind in a sequential fashion forming a multimeric L10(L12)X complex.</text>
</comment>
<dbReference type="AlphaFoldDB" id="A0A1M6XHI2"/>
<dbReference type="InterPro" id="IPR001790">
    <property type="entry name" value="Ribosomal_uL10"/>
</dbReference>
<dbReference type="GO" id="GO:0005840">
    <property type="term" value="C:ribosome"/>
    <property type="evidence" value="ECO:0007669"/>
    <property type="project" value="UniProtKB-KW"/>
</dbReference>
<sequence>MKAVVKKQQKVDSIVKEFEGAASIFLLNYEKIPVELDNKLRMNLKSKGIKYLAVKNTLLKKVLEKMGVVGLDDALKGATSVMVGPADDPISPAREIENFHKENPDFLVAKSLYLDGAVRPGSDVVELSKIPDRQGMLAQLVAIILGPGSTIAGQLKSLTEKLEKEQAGASA</sequence>
<accession>A0A1M6XHI2</accession>
<evidence type="ECO:0000256" key="2">
    <source>
        <dbReference type="ARBA" id="ARBA00008889"/>
    </source>
</evidence>
<dbReference type="Proteomes" id="UP000184275">
    <property type="component" value="Unassembled WGS sequence"/>
</dbReference>
<dbReference type="GO" id="GO:0006412">
    <property type="term" value="P:translation"/>
    <property type="evidence" value="ECO:0007669"/>
    <property type="project" value="UniProtKB-UniRule"/>
</dbReference>
<dbReference type="Pfam" id="PF00466">
    <property type="entry name" value="Ribosomal_L10"/>
    <property type="match status" value="1"/>
</dbReference>
<evidence type="ECO:0000256" key="4">
    <source>
        <dbReference type="ARBA" id="ARBA00023274"/>
    </source>
</evidence>
<dbReference type="PANTHER" id="PTHR11560">
    <property type="entry name" value="39S RIBOSOMAL PROTEIN L10, MITOCHONDRIAL"/>
    <property type="match status" value="1"/>
</dbReference>
<protein>
    <recommendedName>
        <fullName evidence="5 6">Large ribosomal subunit protein uL10</fullName>
    </recommendedName>
</protein>
<evidence type="ECO:0000313" key="8">
    <source>
        <dbReference type="Proteomes" id="UP000184275"/>
    </source>
</evidence>
<keyword evidence="3 6" id="KW-0689">Ribosomal protein</keyword>
<dbReference type="HAMAP" id="MF_00362">
    <property type="entry name" value="Ribosomal_uL10"/>
    <property type="match status" value="1"/>
</dbReference>
<evidence type="ECO:0000256" key="3">
    <source>
        <dbReference type="ARBA" id="ARBA00022980"/>
    </source>
</evidence>
<dbReference type="GO" id="GO:0070180">
    <property type="term" value="F:large ribosomal subunit rRNA binding"/>
    <property type="evidence" value="ECO:0007669"/>
    <property type="project" value="UniProtKB-UniRule"/>
</dbReference>
<dbReference type="Gene3D" id="3.30.70.1730">
    <property type="match status" value="1"/>
</dbReference>
<name>A0A1M6XHI2_9BACT</name>
<dbReference type="NCBIfam" id="NF000955">
    <property type="entry name" value="PRK00099.1-1"/>
    <property type="match status" value="1"/>
</dbReference>
<evidence type="ECO:0000313" key="7">
    <source>
        <dbReference type="EMBL" id="SHL05411.1"/>
    </source>
</evidence>
<keyword evidence="6" id="KW-0694">RNA-binding</keyword>
<keyword evidence="4 6" id="KW-0687">Ribonucleoprotein</keyword>
<dbReference type="InterPro" id="IPR022973">
    <property type="entry name" value="Ribosomal_uL10_bac"/>
</dbReference>
<evidence type="ECO:0000256" key="6">
    <source>
        <dbReference type="HAMAP-Rule" id="MF_00362"/>
    </source>
</evidence>
<dbReference type="SUPFAM" id="SSF160369">
    <property type="entry name" value="Ribosomal protein L10-like"/>
    <property type="match status" value="1"/>
</dbReference>